<reference evidence="1" key="1">
    <citation type="submission" date="2021-01" db="EMBL/GenBank/DDBJ databases">
        <authorList>
            <person name="Sun Q."/>
        </authorList>
    </citation>
    <scope>NUCLEOTIDE SEQUENCE</scope>
    <source>
        <strain evidence="1">YIM B02566</strain>
    </source>
</reference>
<proteinExistence type="predicted"/>
<sequence>MKYMLLLYRDESRFTRTDNDMSAPYIAYTQALIGAGVLAGGDRLQPVETASTVRQVNGETTVLDGPYADSKEQLGGFFIIDVPDLDSALQWAARCPGATQGSVEVRPLWMMPKPA</sequence>
<keyword evidence="2" id="KW-1185">Reference proteome</keyword>
<comment type="caution">
    <text evidence="1">The sequence shown here is derived from an EMBL/GenBank/DDBJ whole genome shotgun (WGS) entry which is preliminary data.</text>
</comment>
<protein>
    <submittedName>
        <fullName evidence="1">YciI family protein</fullName>
    </submittedName>
</protein>
<dbReference type="EMBL" id="JAENHL010000007">
    <property type="protein sequence ID" value="MBK1867317.1"/>
    <property type="molecule type" value="Genomic_DNA"/>
</dbReference>
<evidence type="ECO:0000313" key="1">
    <source>
        <dbReference type="EMBL" id="MBK1867317.1"/>
    </source>
</evidence>
<gene>
    <name evidence="1" type="ORF">JHL16_13255</name>
</gene>
<organism evidence="1 2">
    <name type="scientific">Taklimakanibacter albus</name>
    <dbReference type="NCBI Taxonomy" id="2800327"/>
    <lineage>
        <taxon>Bacteria</taxon>
        <taxon>Pseudomonadati</taxon>
        <taxon>Pseudomonadota</taxon>
        <taxon>Alphaproteobacteria</taxon>
        <taxon>Hyphomicrobiales</taxon>
        <taxon>Aestuariivirgaceae</taxon>
        <taxon>Taklimakanibacter</taxon>
    </lineage>
</organism>
<name>A0ACC5R425_9HYPH</name>
<accession>A0ACC5R425</accession>
<evidence type="ECO:0000313" key="2">
    <source>
        <dbReference type="Proteomes" id="UP000616151"/>
    </source>
</evidence>
<dbReference type="Proteomes" id="UP000616151">
    <property type="component" value="Unassembled WGS sequence"/>
</dbReference>